<dbReference type="RefSeq" id="WP_077152002.1">
    <property type="nucleotide sequence ID" value="NZ_CABMMO010000017.1"/>
</dbReference>
<sequence length="93" mass="10938">MIKLIKNRPLCLYYLWKVCQRFERDESQELILPPVKAVIGQLQSERRNLEKVEKESIAIHISSLALLEEILKNESEQSFRKLISDLEEFGKGH</sequence>
<accession>A0A1V2UCD7</accession>
<proteinExistence type="predicted"/>
<evidence type="ECO:0000313" key="2">
    <source>
        <dbReference type="Proteomes" id="UP000189299"/>
    </source>
</evidence>
<organism evidence="1 2">
    <name type="scientific">Enterococcus mundtii</name>
    <dbReference type="NCBI Taxonomy" id="53346"/>
    <lineage>
        <taxon>Bacteria</taxon>
        <taxon>Bacillati</taxon>
        <taxon>Bacillota</taxon>
        <taxon>Bacilli</taxon>
        <taxon>Lactobacillales</taxon>
        <taxon>Enterococcaceae</taxon>
        <taxon>Enterococcus</taxon>
    </lineage>
</organism>
<reference evidence="1 2" key="1">
    <citation type="submission" date="2016-12" db="EMBL/GenBank/DDBJ databases">
        <authorList>
            <person name="Song W.-J."/>
            <person name="Kurnit D.M."/>
        </authorList>
    </citation>
    <scope>NUCLEOTIDE SEQUENCE [LARGE SCALE GENOMIC DNA]</scope>
    <source>
        <strain evidence="1 2">CGB1038-1_S1</strain>
    </source>
</reference>
<dbReference type="EMBL" id="MSTR01000017">
    <property type="protein sequence ID" value="ONN40956.1"/>
    <property type="molecule type" value="Genomic_DNA"/>
</dbReference>
<dbReference type="Proteomes" id="UP000189299">
    <property type="component" value="Unassembled WGS sequence"/>
</dbReference>
<evidence type="ECO:0000313" key="1">
    <source>
        <dbReference type="EMBL" id="ONN40956.1"/>
    </source>
</evidence>
<gene>
    <name evidence="1" type="ORF">BTN92_13985</name>
</gene>
<protein>
    <submittedName>
        <fullName evidence="1">Uncharacterized protein</fullName>
    </submittedName>
</protein>
<dbReference type="STRING" id="53346.A5802_003324"/>
<dbReference type="AlphaFoldDB" id="A0A1V2UCD7"/>
<comment type="caution">
    <text evidence="1">The sequence shown here is derived from an EMBL/GenBank/DDBJ whole genome shotgun (WGS) entry which is preliminary data.</text>
</comment>
<name>A0A1V2UCD7_ENTMU</name>